<gene>
    <name evidence="3" type="ORF">ENJ89_00280</name>
</gene>
<dbReference type="PANTHER" id="PTHR42754">
    <property type="entry name" value="ENDOGLUCANASE"/>
    <property type="match status" value="1"/>
</dbReference>
<dbReference type="AlphaFoldDB" id="A0A7V5PMM7"/>
<proteinExistence type="predicted"/>
<dbReference type="EMBL" id="DROD01000015">
    <property type="protein sequence ID" value="HHJ51602.1"/>
    <property type="molecule type" value="Genomic_DNA"/>
</dbReference>
<dbReference type="InterPro" id="IPR010620">
    <property type="entry name" value="SBBP_repeat"/>
</dbReference>
<evidence type="ECO:0000256" key="1">
    <source>
        <dbReference type="SAM" id="SignalP"/>
    </source>
</evidence>
<dbReference type="Pfam" id="PF06739">
    <property type="entry name" value="SBBP"/>
    <property type="match status" value="1"/>
</dbReference>
<keyword evidence="1" id="KW-0732">Signal</keyword>
<dbReference type="SUPFAM" id="SSF50998">
    <property type="entry name" value="Quinoprotein alcohol dehydrogenase-like"/>
    <property type="match status" value="1"/>
</dbReference>
<organism evidence="3">
    <name type="scientific">Caldithrix abyssi</name>
    <dbReference type="NCBI Taxonomy" id="187145"/>
    <lineage>
        <taxon>Bacteria</taxon>
        <taxon>Pseudomonadati</taxon>
        <taxon>Calditrichota</taxon>
        <taxon>Calditrichia</taxon>
        <taxon>Calditrichales</taxon>
        <taxon>Calditrichaceae</taxon>
        <taxon>Caldithrix</taxon>
    </lineage>
</organism>
<feature type="signal peptide" evidence="1">
    <location>
        <begin position="1"/>
        <end position="23"/>
    </location>
</feature>
<evidence type="ECO:0000259" key="2">
    <source>
        <dbReference type="Pfam" id="PF13860"/>
    </source>
</evidence>
<dbReference type="PANTHER" id="PTHR42754:SF1">
    <property type="entry name" value="LIPOPROTEIN"/>
    <property type="match status" value="1"/>
</dbReference>
<name>A0A7V5PMM7_CALAY</name>
<feature type="chain" id="PRO_5031455419" evidence="1">
    <location>
        <begin position="24"/>
        <end position="485"/>
    </location>
</feature>
<sequence length="485" mass="52887">MKRFMVMAFLLLPVMLLAGSTFSKTFGGSDADGSYSAVQCKNQDFILVGLTKSYGGAMRDGYLVRISESGDSIWAKNYDFGQDETFRGSVLLGDSALLVVGFSRPDGGTPTDLLVAKIRTNGDVVWHKTYGGDGTDYGWDIHALPDGNFVVSGTTDSYGNGGEDVWALKINQNGDTLWTATFGGEGNEQGRGIAVDDSGNIYISAKSRISGSSPDMYMIKLNEKGEAVWLKTFSSFGWTEGYDACYDGKEAVFAGYGFWGGEYSHDMLWIKMDAKGDTIRTGHVGGSDNDYTFGVNATDDGGLIMVGKSKSFGSYWQGLISKIDAKGNLQWQSAFGGDNEDYFWKVYQTDDHGYLAVGCSNSTTDGSTDVFVVKTDSAGALTSIEDREKPVAQDFRLRQNYPNPFNPATTIPVDMKKAGRVRIDIYNAAGAKVATLGSQKLNRGHGYFKWNGKNFQGQELPSGVYIYRLSVDGKFYGSRKMILLR</sequence>
<accession>A0A7V5PMM7</accession>
<reference evidence="3" key="1">
    <citation type="journal article" date="2020" name="mSystems">
        <title>Genome- and Community-Level Interaction Insights into Carbon Utilization and Element Cycling Functions of Hydrothermarchaeota in Hydrothermal Sediment.</title>
        <authorList>
            <person name="Zhou Z."/>
            <person name="Liu Y."/>
            <person name="Xu W."/>
            <person name="Pan J."/>
            <person name="Luo Z.H."/>
            <person name="Li M."/>
        </authorList>
    </citation>
    <scope>NUCLEOTIDE SEQUENCE [LARGE SCALE GENOMIC DNA]</scope>
    <source>
        <strain evidence="3">HyVt-527</strain>
    </source>
</reference>
<dbReference type="Proteomes" id="UP000886124">
    <property type="component" value="Unassembled WGS sequence"/>
</dbReference>
<feature type="non-terminal residue" evidence="3">
    <location>
        <position position="485"/>
    </location>
</feature>
<evidence type="ECO:0000313" key="3">
    <source>
        <dbReference type="EMBL" id="HHJ51602.1"/>
    </source>
</evidence>
<dbReference type="InterPro" id="IPR025965">
    <property type="entry name" value="FlgD/Vpr_Ig-like"/>
</dbReference>
<dbReference type="InterPro" id="IPR026444">
    <property type="entry name" value="Secre_tail"/>
</dbReference>
<feature type="domain" description="FlgD/Vpr Ig-like" evidence="2">
    <location>
        <begin position="416"/>
        <end position="470"/>
    </location>
</feature>
<dbReference type="NCBIfam" id="TIGR04183">
    <property type="entry name" value="Por_Secre_tail"/>
    <property type="match status" value="1"/>
</dbReference>
<dbReference type="Pfam" id="PF13860">
    <property type="entry name" value="FlgD_ig"/>
    <property type="match status" value="1"/>
</dbReference>
<dbReference type="InterPro" id="IPR011047">
    <property type="entry name" value="Quinoprotein_ADH-like_sf"/>
</dbReference>
<dbReference type="Gene3D" id="2.80.10.50">
    <property type="match status" value="1"/>
</dbReference>
<protein>
    <submittedName>
        <fullName evidence="3">T9SS type A sorting domain-containing protein</fullName>
    </submittedName>
</protein>
<comment type="caution">
    <text evidence="3">The sequence shown here is derived from an EMBL/GenBank/DDBJ whole genome shotgun (WGS) entry which is preliminary data.</text>
</comment>
<dbReference type="Gene3D" id="2.60.40.4070">
    <property type="match status" value="1"/>
</dbReference>